<reference evidence="1" key="2">
    <citation type="submission" date="2015-07" db="EMBL/GenBank/DDBJ databases">
        <title>Plasmids, circular viruses and viroids from rat gut.</title>
        <authorList>
            <person name="Jorgensen T.J."/>
            <person name="Hansen M.A."/>
            <person name="Xu Z."/>
            <person name="Tabak M.A."/>
            <person name="Sorensen S.J."/>
            <person name="Hansen L.H."/>
        </authorList>
    </citation>
    <scope>NUCLEOTIDE SEQUENCE</scope>
    <source>
        <strain evidence="1">RGRH0388</strain>
    </source>
</reference>
<evidence type="ECO:0000313" key="1">
    <source>
        <dbReference type="EMBL" id="CRY94864.1"/>
    </source>
</evidence>
<dbReference type="AlphaFoldDB" id="A0A0H5Q0D7"/>
<proteinExistence type="predicted"/>
<reference evidence="1" key="1">
    <citation type="submission" date="2015-06" db="EMBL/GenBank/DDBJ databases">
        <authorList>
            <person name="Joergensen T."/>
        </authorList>
    </citation>
    <scope>NUCLEOTIDE SEQUENCE</scope>
    <source>
        <strain evidence="1">RGRH0388</strain>
    </source>
</reference>
<sequence length="181" mass="18929">MLRLRINWTGSIQGFTVWHFLGDDDQTAADAAASAANTFLEAIDGLYRNSVTAAVDPEVFVVNVGTGHVEGTFSVSSFAQAGDSSDAMVPNAAMALIRWRTGVFTSGRELRGRTFIPGLTDTAVDATGNLATAAAGTLQSAADTLVSTSDFAVWGSTTAQAATVTSASVWSEFAVLRSRRD</sequence>
<name>A0A0H5Q0D7_9ZZZZ</name>
<organism evidence="1">
    <name type="scientific">uncultured prokaryote</name>
    <dbReference type="NCBI Taxonomy" id="198431"/>
    <lineage>
        <taxon>unclassified sequences</taxon>
        <taxon>environmental samples</taxon>
    </lineage>
</organism>
<accession>A0A0H5Q0D7</accession>
<protein>
    <submittedName>
        <fullName evidence="1">Uncharacterized protein</fullName>
    </submittedName>
</protein>
<dbReference type="EMBL" id="LN853041">
    <property type="protein sequence ID" value="CRY94864.1"/>
    <property type="molecule type" value="Genomic_DNA"/>
</dbReference>